<dbReference type="InterPro" id="IPR003593">
    <property type="entry name" value="AAA+_ATPase"/>
</dbReference>
<dbReference type="Proteomes" id="UP000433071">
    <property type="component" value="Unassembled WGS sequence"/>
</dbReference>
<dbReference type="SMART" id="SM00382">
    <property type="entry name" value="AAA"/>
    <property type="match status" value="2"/>
</dbReference>
<evidence type="ECO:0000256" key="4">
    <source>
        <dbReference type="SAM" id="MobiDB-lite"/>
    </source>
</evidence>
<dbReference type="SUPFAM" id="SSF52540">
    <property type="entry name" value="P-loop containing nucleoside triphosphate hydrolases"/>
    <property type="match status" value="2"/>
</dbReference>
<evidence type="ECO:0000259" key="5">
    <source>
        <dbReference type="PROSITE" id="PS50901"/>
    </source>
</evidence>
<gene>
    <name evidence="6" type="ORF">GJ743_10355</name>
</gene>
<evidence type="ECO:0000256" key="3">
    <source>
        <dbReference type="PROSITE-ProRule" id="PRU00289"/>
    </source>
</evidence>
<keyword evidence="2 3" id="KW-0067">ATP-binding</keyword>
<dbReference type="PANTHER" id="PTHR22683">
    <property type="entry name" value="SPORULATION PROTEIN RELATED"/>
    <property type="match status" value="1"/>
</dbReference>
<accession>A0A6I3M731</accession>
<feature type="domain" description="FtsK" evidence="5">
    <location>
        <begin position="376"/>
        <end position="560"/>
    </location>
</feature>
<dbReference type="RefSeq" id="WP_155051842.1">
    <property type="nucleotide sequence ID" value="NZ_BAAAIB010000002.1"/>
</dbReference>
<dbReference type="Gene3D" id="3.40.50.300">
    <property type="entry name" value="P-loop containing nucleotide triphosphate hydrolases"/>
    <property type="match status" value="2"/>
</dbReference>
<dbReference type="EMBL" id="WMLB01000023">
    <property type="protein sequence ID" value="MTH68771.1"/>
    <property type="molecule type" value="Genomic_DNA"/>
</dbReference>
<dbReference type="GO" id="GO:0005524">
    <property type="term" value="F:ATP binding"/>
    <property type="evidence" value="ECO:0007669"/>
    <property type="project" value="UniProtKB-UniRule"/>
</dbReference>
<organism evidence="6 7">
    <name type="scientific">Agromyces bracchium</name>
    <dbReference type="NCBI Taxonomy" id="88376"/>
    <lineage>
        <taxon>Bacteria</taxon>
        <taxon>Bacillati</taxon>
        <taxon>Actinomycetota</taxon>
        <taxon>Actinomycetes</taxon>
        <taxon>Micrococcales</taxon>
        <taxon>Microbacteriaceae</taxon>
        <taxon>Agromyces</taxon>
    </lineage>
</organism>
<keyword evidence="7" id="KW-1185">Reference proteome</keyword>
<dbReference type="InterPro" id="IPR002543">
    <property type="entry name" value="FtsK_dom"/>
</dbReference>
<reference evidence="6 7" key="1">
    <citation type="submission" date="2019-11" db="EMBL/GenBank/DDBJ databases">
        <title>Agromyces kandeliae sp. nov., isolated from mangrove soil.</title>
        <authorList>
            <person name="Wang R."/>
        </authorList>
    </citation>
    <scope>NUCLEOTIDE SEQUENCE [LARGE SCALE GENOMIC DNA]</scope>
    <source>
        <strain evidence="6 7">JCM 11433</strain>
    </source>
</reference>
<dbReference type="PROSITE" id="PS50901">
    <property type="entry name" value="FTSK"/>
    <property type="match status" value="1"/>
</dbReference>
<keyword evidence="1 3" id="KW-0547">Nucleotide-binding</keyword>
<dbReference type="PANTHER" id="PTHR22683:SF1">
    <property type="entry name" value="TYPE VII SECRETION SYSTEM PROTEIN ESSC"/>
    <property type="match status" value="1"/>
</dbReference>
<feature type="region of interest" description="Disordered" evidence="4">
    <location>
        <begin position="990"/>
        <end position="1013"/>
    </location>
</feature>
<feature type="binding site" evidence="3">
    <location>
        <begin position="393"/>
        <end position="400"/>
    </location>
    <ligand>
        <name>ATP</name>
        <dbReference type="ChEBI" id="CHEBI:30616"/>
    </ligand>
</feature>
<protein>
    <recommendedName>
        <fullName evidence="5">FtsK domain-containing protein</fullName>
    </recommendedName>
</protein>
<dbReference type="Pfam" id="PF01580">
    <property type="entry name" value="FtsK_SpoIIIE"/>
    <property type="match status" value="1"/>
</dbReference>
<comment type="caution">
    <text evidence="6">The sequence shown here is derived from an EMBL/GenBank/DDBJ whole genome shotgun (WGS) entry which is preliminary data.</text>
</comment>
<dbReference type="CDD" id="cd01127">
    <property type="entry name" value="TrwB_TraG_TraD_VirD4"/>
    <property type="match status" value="1"/>
</dbReference>
<dbReference type="InterPro" id="IPR050206">
    <property type="entry name" value="FtsK/SpoIIIE/SftA"/>
</dbReference>
<evidence type="ECO:0000256" key="2">
    <source>
        <dbReference type="ARBA" id="ARBA00022840"/>
    </source>
</evidence>
<dbReference type="InterPro" id="IPR027417">
    <property type="entry name" value="P-loop_NTPase"/>
</dbReference>
<name>A0A6I3M731_9MICO</name>
<evidence type="ECO:0000313" key="7">
    <source>
        <dbReference type="Proteomes" id="UP000433071"/>
    </source>
</evidence>
<evidence type="ECO:0000313" key="6">
    <source>
        <dbReference type="EMBL" id="MTH68771.1"/>
    </source>
</evidence>
<sequence length="1013" mass="105064">MTDAAATSLEAMPTLHLPPVPPEPSRAPFPWIASAAPVAGAVAIWAVTGSVVSLAFAALGPLVAVATVLDARRSARRTRRAQVSARGAALDGLRSEVARRHELERVAAWRETPAVRSLPDRGVPAWSRRPPETVVVGSGRVASRVSIDGASTDDPEALRLVADAAVLADAPVRVGLAGGIGFVGRPALARAAARAAILQVAEATDPGRCRLVGPSTSWEWLAMLPHRASAPGVAVIRVAEADADPGDDAASDAVDVDRAPRAVPTETPIRDPDVIAVAPLAASLPPGLRTVVEVTSPRHALVHVTGAAPRAMVPELVSDAEASGAAERLARIAARAGIVPGPAVLPASVGLVALLAPADATTDRSSLAATIGLAAEGPVTVDLVDGPHALVAGTSGSGKSELLVAWITAMAARYGPDRVSFLLVDFKGGAAFQPVHGLPHVAGLVTDLDESEAARAVESIRAELRHRERVLAAAGVRSIAELPADVTLPRLVVVVDEFQAMIERFGELGAVVADAAARGRSLGVHLVLAAQRPNGVVREQVSANCGIRVSLRVLERADSVAVLGVDRAAHLDAARPGRGLVDPGGGRVVEFQSALAEPEAIAVAAARHAHVPPPRRPWLDPLPRRIGLDEIEAVLGAGAIDPSPGERAESDRLLLGVVDEPEAQRRSAASWNPEVDGALVVLGAPGSGRTALLDALATQVSRRHGAAAVQRLEGPRSAVWDALAAVREQASGRSRPEAGAPPARLVVVDDVDLRLTGWPEEHRLAALDALGELMRASRAGGPAIVLSAGRTGALGQGFRDAAPAHALLRHPNRADLVHAGGDGRLHRSDAPPGAGQWRGRTAQFLHADRPDAIARRHDAVPLRLDAGRRVALVSARPGPDADTLERILPGARVIRLADGPDAARCAQAEVDGVGVGDARVIIVGDADAWAAGWSLAAAARARAEIVVHGGGSELRALARDAGLPPLLDADRDQCWRVRPDRTIERAVWPPEYDGFRPSQPGSGTDSVRVVRRN</sequence>
<proteinExistence type="predicted"/>
<dbReference type="AlphaFoldDB" id="A0A6I3M731"/>
<evidence type="ECO:0000256" key="1">
    <source>
        <dbReference type="ARBA" id="ARBA00022741"/>
    </source>
</evidence>
<dbReference type="GO" id="GO:0003677">
    <property type="term" value="F:DNA binding"/>
    <property type="evidence" value="ECO:0007669"/>
    <property type="project" value="InterPro"/>
</dbReference>
<dbReference type="OrthoDB" id="9807790at2"/>